<organism evidence="3 4">
    <name type="scientific">Kingdonia uniflora</name>
    <dbReference type="NCBI Taxonomy" id="39325"/>
    <lineage>
        <taxon>Eukaryota</taxon>
        <taxon>Viridiplantae</taxon>
        <taxon>Streptophyta</taxon>
        <taxon>Embryophyta</taxon>
        <taxon>Tracheophyta</taxon>
        <taxon>Spermatophyta</taxon>
        <taxon>Magnoliopsida</taxon>
        <taxon>Ranunculales</taxon>
        <taxon>Circaeasteraceae</taxon>
        <taxon>Kingdonia</taxon>
    </lineage>
</organism>
<keyword evidence="4" id="KW-1185">Reference proteome</keyword>
<reference evidence="3 4" key="1">
    <citation type="journal article" date="2020" name="IScience">
        <title>Genome Sequencing of the Endangered Kingdonia uniflora (Circaeasteraceae, Ranunculales) Reveals Potential Mechanisms of Evolutionary Specialization.</title>
        <authorList>
            <person name="Sun Y."/>
            <person name="Deng T."/>
            <person name="Zhang A."/>
            <person name="Moore M.J."/>
            <person name="Landis J.B."/>
            <person name="Lin N."/>
            <person name="Zhang H."/>
            <person name="Zhang X."/>
            <person name="Huang J."/>
            <person name="Zhang X."/>
            <person name="Sun H."/>
            <person name="Wang H."/>
        </authorList>
    </citation>
    <scope>NUCLEOTIDE SEQUENCE [LARGE SCALE GENOMIC DNA]</scope>
    <source>
        <strain evidence="3">TB1705</strain>
        <tissue evidence="3">Leaf</tissue>
    </source>
</reference>
<protein>
    <submittedName>
        <fullName evidence="3">Uncharacterized protein</fullName>
    </submittedName>
</protein>
<dbReference type="AlphaFoldDB" id="A0A7J7LJ19"/>
<sequence length="467" mass="51154">MGVTSPTPFSDIGKQAKDLLTKEYNFDHKFTLMMLSDAGMGIITTDVKRDRLFAGNIISAVRWLFGGGAGVVALRTPRWVGGDVYLMCLWFGVVPVMFSQKRLFSVVVDVTMTPEIPLRPISLWVVIADPFFIEVENKDISQDEVVRAVFPSVILEAVRQHGTVRSAAEPGLDGATESQEGICVSFGCHALRLVVILLCIGYVNSSYILVSRIMLTSIDSIFSPYLTAVGYINNSASAGPDRLIGSLDRAKVLESYPAKRDMVGYYFLVPSLLLRVKLWLDTSSWCPDSSGEVEVPMIISFSLVELVQYIVPLYPTISGMGLSHVIINLSASSSSSSILLHLSILPIRRLSSLLVDVSFRLVFGCGRSHSAYGSFRIVPGWGLDNPIVIVHEIFPCTKARLSFKIPDHKSGKLDLLYLHPHAAIISCIGLIPTLFLEGSTAIRTKEFSLGGEVVFDTSTASFTKYNA</sequence>
<dbReference type="InterPro" id="IPR023614">
    <property type="entry name" value="Porin_dom_sf"/>
</dbReference>
<dbReference type="PANTHER" id="PTHR11743">
    <property type="entry name" value="VOLTAGE-DEPENDENT ANION-SELECTIVE CHANNEL"/>
    <property type="match status" value="1"/>
</dbReference>
<dbReference type="InterPro" id="IPR027246">
    <property type="entry name" value="Porin_Euk/Tom40"/>
</dbReference>
<proteinExistence type="inferred from homology"/>
<dbReference type="OrthoDB" id="7827681at2759"/>
<evidence type="ECO:0000256" key="2">
    <source>
        <dbReference type="SAM" id="Phobius"/>
    </source>
</evidence>
<evidence type="ECO:0000256" key="1">
    <source>
        <dbReference type="ARBA" id="ARBA00009624"/>
    </source>
</evidence>
<keyword evidence="2" id="KW-0812">Transmembrane</keyword>
<comment type="caution">
    <text evidence="3">The sequence shown here is derived from an EMBL/GenBank/DDBJ whole genome shotgun (WGS) entry which is preliminary data.</text>
</comment>
<keyword evidence="2" id="KW-0472">Membrane</keyword>
<dbReference type="Gene3D" id="2.40.160.10">
    <property type="entry name" value="Porin"/>
    <property type="match status" value="2"/>
</dbReference>
<feature type="transmembrane region" description="Helical" evidence="2">
    <location>
        <begin position="190"/>
        <end position="210"/>
    </location>
</feature>
<dbReference type="InterPro" id="IPR001925">
    <property type="entry name" value="Porin_Euk"/>
</dbReference>
<dbReference type="EMBL" id="JACGCM010002254">
    <property type="protein sequence ID" value="KAF6142542.1"/>
    <property type="molecule type" value="Genomic_DNA"/>
</dbReference>
<accession>A0A7J7LJ19</accession>
<dbReference type="PANTHER" id="PTHR11743:SF27">
    <property type="entry name" value="MITOCHONDRIAL OUTER MEMBRANE PROTEIN PORIN 4"/>
    <property type="match status" value="1"/>
</dbReference>
<name>A0A7J7LJ19_9MAGN</name>
<gene>
    <name evidence="3" type="ORF">GIB67_039506</name>
</gene>
<dbReference type="Pfam" id="PF01459">
    <property type="entry name" value="Porin_3"/>
    <property type="match status" value="1"/>
</dbReference>
<dbReference type="GO" id="GO:0008308">
    <property type="term" value="F:voltage-gated monoatomic anion channel activity"/>
    <property type="evidence" value="ECO:0007669"/>
    <property type="project" value="InterPro"/>
</dbReference>
<dbReference type="Proteomes" id="UP000541444">
    <property type="component" value="Unassembled WGS sequence"/>
</dbReference>
<evidence type="ECO:0000313" key="4">
    <source>
        <dbReference type="Proteomes" id="UP000541444"/>
    </source>
</evidence>
<dbReference type="GO" id="GO:0005741">
    <property type="term" value="C:mitochondrial outer membrane"/>
    <property type="evidence" value="ECO:0007669"/>
    <property type="project" value="InterPro"/>
</dbReference>
<evidence type="ECO:0000313" key="3">
    <source>
        <dbReference type="EMBL" id="KAF6142542.1"/>
    </source>
</evidence>
<comment type="similarity">
    <text evidence="1">Belongs to the eukaryotic mitochondrial porin (TC 1.B.8.1) family.</text>
</comment>
<keyword evidence="2" id="KW-1133">Transmembrane helix</keyword>